<dbReference type="EMBL" id="JASUZV010000004">
    <property type="protein sequence ID" value="MDL5043184.1"/>
    <property type="molecule type" value="Genomic_DNA"/>
</dbReference>
<comment type="caution">
    <text evidence="1">The sequence shown here is derived from an EMBL/GenBank/DDBJ whole genome shotgun (WGS) entry which is preliminary data.</text>
</comment>
<reference evidence="1 2" key="1">
    <citation type="submission" date="2023-06" db="EMBL/GenBank/DDBJ databases">
        <title>A potential novel species of Streptococcus isolated from human milk sample.</title>
        <authorList>
            <person name="Nguyen H.V."/>
            <person name="Trinh A.T.V."/>
            <person name="Hoang A.T.L."/>
            <person name="Bui L.N.H."/>
            <person name="Tran Q.T.L."/>
            <person name="Trinh T."/>
        </authorList>
    </citation>
    <scope>NUCLEOTIDE SEQUENCE [LARGE SCALE GENOMIC DNA]</scope>
    <source>
        <strain evidence="1 2">VTCC 12812</strain>
    </source>
</reference>
<sequence length="108" mass="12461">MTRKEQERIEQEHYQAQMQFENFESELNAARGAINQHADYLSDLIAHAAKDAPEQNLASAYAQLAEVVEAFEEIITEKQNTLEELRYEEAKVYRKALEKTGNKSKQTV</sequence>
<dbReference type="RefSeq" id="WP_285955687.1">
    <property type="nucleotide sequence ID" value="NZ_JASUZV010000004.1"/>
</dbReference>
<accession>A0ABT7LRB2</accession>
<name>A0ABT7LRB2_9STRE</name>
<protein>
    <recommendedName>
        <fullName evidence="3">ATPase</fullName>
    </recommendedName>
</protein>
<proteinExistence type="predicted"/>
<gene>
    <name evidence="1" type="ORF">QRD39_03545</name>
</gene>
<organism evidence="1 2">
    <name type="scientific">Streptococcus raffinosi</name>
    <dbReference type="NCBI Taxonomy" id="3053355"/>
    <lineage>
        <taxon>Bacteria</taxon>
        <taxon>Bacillati</taxon>
        <taxon>Bacillota</taxon>
        <taxon>Bacilli</taxon>
        <taxon>Lactobacillales</taxon>
        <taxon>Streptococcaceae</taxon>
        <taxon>Streptococcus</taxon>
    </lineage>
</organism>
<keyword evidence="2" id="KW-1185">Reference proteome</keyword>
<evidence type="ECO:0000313" key="1">
    <source>
        <dbReference type="EMBL" id="MDL5043184.1"/>
    </source>
</evidence>
<evidence type="ECO:0008006" key="3">
    <source>
        <dbReference type="Google" id="ProtNLM"/>
    </source>
</evidence>
<evidence type="ECO:0000313" key="2">
    <source>
        <dbReference type="Proteomes" id="UP001529255"/>
    </source>
</evidence>
<dbReference type="Proteomes" id="UP001529255">
    <property type="component" value="Unassembled WGS sequence"/>
</dbReference>